<dbReference type="InterPro" id="IPR036236">
    <property type="entry name" value="Znf_C2H2_sf"/>
</dbReference>
<gene>
    <name evidence="14" type="primary">Nfu_g_1_000967</name>
</gene>
<accession>A0A1A8GYS9</accession>
<dbReference type="GO" id="GO:0000981">
    <property type="term" value="F:DNA-binding transcription factor activity, RNA polymerase II-specific"/>
    <property type="evidence" value="ECO:0007669"/>
    <property type="project" value="TreeGrafter"/>
</dbReference>
<feature type="domain" description="C2H2-type" evidence="13">
    <location>
        <begin position="303"/>
        <end position="330"/>
    </location>
</feature>
<keyword evidence="7" id="KW-0805">Transcription regulation</keyword>
<dbReference type="PANTHER" id="PTHR24394">
    <property type="entry name" value="ZINC FINGER PROTEIN"/>
    <property type="match status" value="1"/>
</dbReference>
<dbReference type="GO" id="GO:0000122">
    <property type="term" value="P:negative regulation of transcription by RNA polymerase II"/>
    <property type="evidence" value="ECO:0007669"/>
    <property type="project" value="UniProtKB-ARBA"/>
</dbReference>
<dbReference type="FunFam" id="3.30.160.60:FF:000912">
    <property type="entry name" value="Zinc finger protein 660"/>
    <property type="match status" value="1"/>
</dbReference>
<dbReference type="GO" id="GO:0005634">
    <property type="term" value="C:nucleus"/>
    <property type="evidence" value="ECO:0007669"/>
    <property type="project" value="UniProtKB-SubCell"/>
</dbReference>
<evidence type="ECO:0000256" key="4">
    <source>
        <dbReference type="ARBA" id="ARBA00022737"/>
    </source>
</evidence>
<comment type="function">
    <text evidence="1">May be involved in transcriptional regulation.</text>
</comment>
<evidence type="ECO:0000256" key="1">
    <source>
        <dbReference type="ARBA" id="ARBA00003767"/>
    </source>
</evidence>
<keyword evidence="6" id="KW-0862">Zinc</keyword>
<dbReference type="FunFam" id="3.30.160.60:FF:001840">
    <property type="entry name" value="Paternally-expressed gene 3 protein"/>
    <property type="match status" value="1"/>
</dbReference>
<evidence type="ECO:0000256" key="5">
    <source>
        <dbReference type="ARBA" id="ARBA00022771"/>
    </source>
</evidence>
<feature type="domain" description="C2H2-type" evidence="13">
    <location>
        <begin position="359"/>
        <end position="386"/>
    </location>
</feature>
<evidence type="ECO:0000256" key="8">
    <source>
        <dbReference type="ARBA" id="ARBA00023125"/>
    </source>
</evidence>
<dbReference type="InterPro" id="IPR013087">
    <property type="entry name" value="Znf_C2H2_type"/>
</dbReference>
<evidence type="ECO:0000256" key="10">
    <source>
        <dbReference type="ARBA" id="ARBA00023242"/>
    </source>
</evidence>
<feature type="domain" description="C2H2-type" evidence="13">
    <location>
        <begin position="275"/>
        <end position="302"/>
    </location>
</feature>
<feature type="compositionally biased region" description="Polar residues" evidence="12">
    <location>
        <begin position="137"/>
        <end position="162"/>
    </location>
</feature>
<evidence type="ECO:0000256" key="6">
    <source>
        <dbReference type="ARBA" id="ARBA00022833"/>
    </source>
</evidence>
<evidence type="ECO:0000313" key="14">
    <source>
        <dbReference type="EMBL" id="SBQ75675.1"/>
    </source>
</evidence>
<dbReference type="GO" id="GO:0045595">
    <property type="term" value="P:regulation of cell differentiation"/>
    <property type="evidence" value="ECO:0007669"/>
    <property type="project" value="UniProtKB-ARBA"/>
</dbReference>
<feature type="domain" description="C2H2-type" evidence="13">
    <location>
        <begin position="415"/>
        <end position="442"/>
    </location>
</feature>
<dbReference type="FunFam" id="3.30.160.60:FF:000624">
    <property type="entry name" value="zinc finger protein 697"/>
    <property type="match status" value="1"/>
</dbReference>
<feature type="domain" description="C2H2-type" evidence="13">
    <location>
        <begin position="331"/>
        <end position="358"/>
    </location>
</feature>
<dbReference type="FunFam" id="3.30.160.60:FF:000097">
    <property type="entry name" value="Zinc finger protein"/>
    <property type="match status" value="1"/>
</dbReference>
<evidence type="ECO:0000256" key="2">
    <source>
        <dbReference type="ARBA" id="ARBA00004123"/>
    </source>
</evidence>
<dbReference type="GO" id="GO:0003677">
    <property type="term" value="F:DNA binding"/>
    <property type="evidence" value="ECO:0007669"/>
    <property type="project" value="UniProtKB-KW"/>
</dbReference>
<dbReference type="PANTHER" id="PTHR24394:SF44">
    <property type="entry name" value="ZINC FINGER PROTEIN 271-LIKE"/>
    <property type="match status" value="1"/>
</dbReference>
<dbReference type="Pfam" id="PF13465">
    <property type="entry name" value="zf-H2C2_2"/>
    <property type="match status" value="1"/>
</dbReference>
<keyword evidence="8" id="KW-0238">DNA-binding</keyword>
<sequence>MNYEVICSDRFCSGLRLKRIEKMNQVDYFYRNNGNHILSEDQPEMEQLDGHEQQDVATNQTADVKQFVLIKEEVSLDWSSDLDQENPELLQVKEEEDEDLNSVEEDDEKWQNIKNISFPLNVIVKTEDSEEEDCQYLQPSQSLNDGSSEAEPPTSSSIQPVKTESDEEDCEPAGNPIRYFWPNTDEKASASSETEVSDDEEAYQEALSDFRINTSNVGCDTTKATYSCFECDKIYFYKQSLHRHMKCHASSQVNTKTPKEQEDVESNDKGKTKTFICDICGQKFNQKTNLNTHKRIHTGERPFSCDECGKKFTQRGNLQNHRRVHTGEKPFICDFCGERFRNQGILQAHMRVHTGEKPFICDVCGRKFSRKTHFNTHMRVHTGERPFSCGVCGKEFSHKTHFMEHVRVHTGEKPFSCGACGKRFRLQCNLKRHMRVHTGEKPFRCDKCGKTFSCKSHLKRHMTAHTGEKLFACDICGERFTGSGGLKSHVRVHTGEKPFGCDVCGQRFNQKTSLNVHMRIHTGQKPFSCPLCDARFTQHGNLKSHMKLHAQ</sequence>
<evidence type="ECO:0000256" key="12">
    <source>
        <dbReference type="SAM" id="MobiDB-lite"/>
    </source>
</evidence>
<feature type="region of interest" description="Disordered" evidence="12">
    <location>
        <begin position="129"/>
        <end position="200"/>
    </location>
</feature>
<dbReference type="FunFam" id="3.30.160.60:FF:000264">
    <property type="entry name" value="Zinc finger protein 236"/>
    <property type="match status" value="2"/>
</dbReference>
<reference evidence="14" key="2">
    <citation type="submission" date="2016-06" db="EMBL/GenBank/DDBJ databases">
        <title>The genome of a short-lived fish provides insights into sex chromosome evolution and the genetic control of aging.</title>
        <authorList>
            <person name="Reichwald K."/>
            <person name="Felder M."/>
            <person name="Petzold A."/>
            <person name="Koch P."/>
            <person name="Groth M."/>
            <person name="Platzer M."/>
        </authorList>
    </citation>
    <scope>NUCLEOTIDE SEQUENCE</scope>
    <source>
        <tissue evidence="14">Brain</tissue>
    </source>
</reference>
<feature type="domain" description="C2H2-type" evidence="13">
    <location>
        <begin position="499"/>
        <end position="526"/>
    </location>
</feature>
<evidence type="ECO:0000256" key="11">
    <source>
        <dbReference type="PROSITE-ProRule" id="PRU00042"/>
    </source>
</evidence>
<proteinExistence type="predicted"/>
<dbReference type="Pfam" id="PF00096">
    <property type="entry name" value="zf-C2H2"/>
    <property type="match status" value="7"/>
</dbReference>
<dbReference type="EMBL" id="HAEC01007537">
    <property type="protein sequence ID" value="SBQ75675.1"/>
    <property type="molecule type" value="Transcribed_RNA"/>
</dbReference>
<feature type="domain" description="C2H2-type" evidence="13">
    <location>
        <begin position="471"/>
        <end position="498"/>
    </location>
</feature>
<dbReference type="GO" id="GO:0008270">
    <property type="term" value="F:zinc ion binding"/>
    <property type="evidence" value="ECO:0007669"/>
    <property type="project" value="UniProtKB-KW"/>
</dbReference>
<dbReference type="SUPFAM" id="SSF57667">
    <property type="entry name" value="beta-beta-alpha zinc fingers"/>
    <property type="match status" value="7"/>
</dbReference>
<dbReference type="Gene3D" id="3.30.160.60">
    <property type="entry name" value="Classic Zinc Finger"/>
    <property type="match status" value="10"/>
</dbReference>
<evidence type="ECO:0000256" key="3">
    <source>
        <dbReference type="ARBA" id="ARBA00022723"/>
    </source>
</evidence>
<dbReference type="FunFam" id="3.30.160.60:FF:001049">
    <property type="entry name" value="zinc finger protein 319"/>
    <property type="match status" value="1"/>
</dbReference>
<dbReference type="SMART" id="SM00355">
    <property type="entry name" value="ZnF_C2H2"/>
    <property type="match status" value="11"/>
</dbReference>
<comment type="subcellular location">
    <subcellularLocation>
        <location evidence="2">Nucleus</location>
    </subcellularLocation>
</comment>
<evidence type="ECO:0000256" key="7">
    <source>
        <dbReference type="ARBA" id="ARBA00023015"/>
    </source>
</evidence>
<keyword evidence="10" id="KW-0539">Nucleus</keyword>
<keyword evidence="5 11" id="KW-0863">Zinc-finger</keyword>
<dbReference type="FunFam" id="3.30.160.60:FF:001155">
    <property type="entry name" value="Zinc finger 30C"/>
    <property type="match status" value="1"/>
</dbReference>
<dbReference type="PROSITE" id="PS00028">
    <property type="entry name" value="ZINC_FINGER_C2H2_1"/>
    <property type="match status" value="11"/>
</dbReference>
<keyword evidence="3" id="KW-0479">Metal-binding</keyword>
<dbReference type="AlphaFoldDB" id="A0A1A8GYS9"/>
<protein>
    <recommendedName>
        <fullName evidence="13">C2H2-type domain-containing protein</fullName>
    </recommendedName>
</protein>
<reference evidence="14" key="1">
    <citation type="submission" date="2016-05" db="EMBL/GenBank/DDBJ databases">
        <authorList>
            <person name="Lavstsen T."/>
            <person name="Jespersen J.S."/>
        </authorList>
    </citation>
    <scope>NUCLEOTIDE SEQUENCE</scope>
    <source>
        <tissue evidence="14">Brain</tissue>
    </source>
</reference>
<feature type="domain" description="C2H2-type" evidence="13">
    <location>
        <begin position="527"/>
        <end position="551"/>
    </location>
</feature>
<evidence type="ECO:0000259" key="13">
    <source>
        <dbReference type="PROSITE" id="PS50157"/>
    </source>
</evidence>
<feature type="domain" description="C2H2-type" evidence="13">
    <location>
        <begin position="226"/>
        <end position="253"/>
    </location>
</feature>
<dbReference type="PROSITE" id="PS50157">
    <property type="entry name" value="ZINC_FINGER_C2H2_2"/>
    <property type="match status" value="11"/>
</dbReference>
<evidence type="ECO:0000256" key="9">
    <source>
        <dbReference type="ARBA" id="ARBA00023163"/>
    </source>
</evidence>
<keyword evidence="4" id="KW-0677">Repeat</keyword>
<organism evidence="14">
    <name type="scientific">Nothobranchius korthausae</name>
    <dbReference type="NCBI Taxonomy" id="1143690"/>
    <lineage>
        <taxon>Eukaryota</taxon>
        <taxon>Metazoa</taxon>
        <taxon>Chordata</taxon>
        <taxon>Craniata</taxon>
        <taxon>Vertebrata</taxon>
        <taxon>Euteleostomi</taxon>
        <taxon>Actinopterygii</taxon>
        <taxon>Neopterygii</taxon>
        <taxon>Teleostei</taxon>
        <taxon>Neoteleostei</taxon>
        <taxon>Acanthomorphata</taxon>
        <taxon>Ovalentaria</taxon>
        <taxon>Atherinomorphae</taxon>
        <taxon>Cyprinodontiformes</taxon>
        <taxon>Nothobranchiidae</taxon>
        <taxon>Nothobranchius</taxon>
    </lineage>
</organism>
<keyword evidence="9" id="KW-0804">Transcription</keyword>
<feature type="domain" description="C2H2-type" evidence="13">
    <location>
        <begin position="443"/>
        <end position="470"/>
    </location>
</feature>
<feature type="domain" description="C2H2-type" evidence="13">
    <location>
        <begin position="387"/>
        <end position="414"/>
    </location>
</feature>
<dbReference type="FunFam" id="3.30.160.60:FF:002343">
    <property type="entry name" value="Zinc finger protein 33A"/>
    <property type="match status" value="1"/>
</dbReference>
<dbReference type="FunFam" id="3.30.160.60:FF:002716">
    <property type="entry name" value="Zinc finger protein 212"/>
    <property type="match status" value="1"/>
</dbReference>
<dbReference type="Pfam" id="PF13894">
    <property type="entry name" value="zf-C2H2_4"/>
    <property type="match status" value="1"/>
</dbReference>
<name>A0A1A8GYS9_9TELE</name>